<reference evidence="2" key="1">
    <citation type="submission" date="2012-09" db="EMBL/GenBank/DDBJ databases">
        <title>Metagenomic Characterization of a Microbial Community in Wastewater Detects High Levels of Antibiotic Resistance.</title>
        <authorList>
            <person name="Abrams M."/>
            <person name="Caldwell A."/>
            <person name="Vandaei E."/>
            <person name="Lee W."/>
            <person name="Perrott J."/>
            <person name="Khan S.Y."/>
            <person name="Ta J."/>
            <person name="Romero D."/>
            <person name="Nguyen V."/>
            <person name="Pourmand N."/>
            <person name="Ouverney C.C."/>
        </authorList>
    </citation>
    <scope>NUCLEOTIDE SEQUENCE</scope>
</reference>
<dbReference type="PANTHER" id="PTHR30041:SF4">
    <property type="entry name" value="ARSENATE REDUCTASE"/>
    <property type="match status" value="1"/>
</dbReference>
<dbReference type="InterPro" id="IPR036249">
    <property type="entry name" value="Thioredoxin-like_sf"/>
</dbReference>
<dbReference type="AlphaFoldDB" id="L7VW70"/>
<dbReference type="Pfam" id="PF03960">
    <property type="entry name" value="ArsC"/>
    <property type="match status" value="1"/>
</dbReference>
<sequence>MEIWINPACSKCRSAKAALDEAGIEYVERRYLDEPPTVAELSDVLDRMGLDPWDIVRINEPIAKELDLKSWGREPSDHTRWIDAMVANPKLIQRPIITASDATTVVARDAETLDDVIAHETGR</sequence>
<name>L7VW70_9BACT</name>
<dbReference type="InterPro" id="IPR006660">
    <property type="entry name" value="Arsenate_reductase-like"/>
</dbReference>
<dbReference type="GO" id="GO:0008794">
    <property type="term" value="F:arsenate reductase (glutaredoxin) activity"/>
    <property type="evidence" value="ECO:0007669"/>
    <property type="project" value="UniProtKB-EC"/>
</dbReference>
<evidence type="ECO:0000313" key="2">
    <source>
        <dbReference type="EMBL" id="AGC71794.1"/>
    </source>
</evidence>
<dbReference type="Gene3D" id="3.40.30.10">
    <property type="entry name" value="Glutaredoxin"/>
    <property type="match status" value="1"/>
</dbReference>
<organism evidence="2">
    <name type="scientific">uncultured bacterium A1Q1_fos_2116</name>
    <dbReference type="NCBI Taxonomy" id="1256564"/>
    <lineage>
        <taxon>Bacteria</taxon>
        <taxon>environmental samples</taxon>
    </lineage>
</organism>
<dbReference type="PANTHER" id="PTHR30041">
    <property type="entry name" value="ARSENATE REDUCTASE"/>
    <property type="match status" value="1"/>
</dbReference>
<dbReference type="EC" id="1.20.4.1" evidence="2"/>
<comment type="similarity">
    <text evidence="1">Belongs to the ArsC family.</text>
</comment>
<proteinExistence type="inferred from homology"/>
<dbReference type="EMBL" id="JX649882">
    <property type="protein sequence ID" value="AGC71794.1"/>
    <property type="molecule type" value="Genomic_DNA"/>
</dbReference>
<dbReference type="PROSITE" id="PS51353">
    <property type="entry name" value="ARSC"/>
    <property type="match status" value="1"/>
</dbReference>
<keyword evidence="2" id="KW-0560">Oxidoreductase</keyword>
<dbReference type="SUPFAM" id="SSF52833">
    <property type="entry name" value="Thioredoxin-like"/>
    <property type="match status" value="1"/>
</dbReference>
<evidence type="ECO:0000256" key="1">
    <source>
        <dbReference type="PROSITE-ProRule" id="PRU01282"/>
    </source>
</evidence>
<protein>
    <submittedName>
        <fullName evidence="2">Arsenate reductase</fullName>
        <ecNumber evidence="2">1.20.4.1</ecNumber>
    </submittedName>
</protein>
<accession>L7VW70</accession>